<dbReference type="AlphaFoldDB" id="A0A170W3F4"/>
<organism evidence="1">
    <name type="scientific">Triatoma infestans</name>
    <name type="common">Assassin bug</name>
    <dbReference type="NCBI Taxonomy" id="30076"/>
    <lineage>
        <taxon>Eukaryota</taxon>
        <taxon>Metazoa</taxon>
        <taxon>Ecdysozoa</taxon>
        <taxon>Arthropoda</taxon>
        <taxon>Hexapoda</taxon>
        <taxon>Insecta</taxon>
        <taxon>Pterygota</taxon>
        <taxon>Neoptera</taxon>
        <taxon>Paraneoptera</taxon>
        <taxon>Hemiptera</taxon>
        <taxon>Heteroptera</taxon>
        <taxon>Panheteroptera</taxon>
        <taxon>Cimicomorpha</taxon>
        <taxon>Reduviidae</taxon>
        <taxon>Triatominae</taxon>
        <taxon>Triatoma</taxon>
    </lineage>
</organism>
<feature type="non-terminal residue" evidence="1">
    <location>
        <position position="1"/>
    </location>
</feature>
<dbReference type="EMBL" id="GEMB01006157">
    <property type="protein sequence ID" value="JAR97170.1"/>
    <property type="molecule type" value="Transcribed_RNA"/>
</dbReference>
<proteinExistence type="predicted"/>
<accession>A0A170W3F4</accession>
<sequence length="129" mass="15170">KKFKDRLEILEKTKHTVSEMFNICLIDSGHIVNKIRSQEGTNGEYDVRTVERAVECLRYSWQKVCNDRESALNRSETNCKFYIDLEQIHASIDQLSDQLSKRKGTNNRKNKFRNNVQLGLTIRQSVLFF</sequence>
<reference evidence="1" key="2">
    <citation type="journal article" date="2017" name="J. Med. Entomol.">
        <title>Transcriptome Analysis of the Triatoma infestans (Hemiptera: Reduviidae) Integument.</title>
        <authorList>
            <person name="Calderon-Fernandez G.M."/>
            <person name="Moriconi D.E."/>
            <person name="Dulbecco A.B."/>
            <person name="Juarez M.P."/>
        </authorList>
    </citation>
    <scope>NUCLEOTIDE SEQUENCE</scope>
    <source>
        <strain evidence="1">Int1</strain>
        <tissue evidence="1">Integument</tissue>
    </source>
</reference>
<evidence type="ECO:0000313" key="1">
    <source>
        <dbReference type="EMBL" id="JAR97170.1"/>
    </source>
</evidence>
<reference evidence="1" key="1">
    <citation type="submission" date="2016-04" db="EMBL/GenBank/DDBJ databases">
        <authorList>
            <person name="Calderon-Fernandez G.M.Sr."/>
        </authorList>
    </citation>
    <scope>NUCLEOTIDE SEQUENCE</scope>
    <source>
        <strain evidence="1">Int1</strain>
        <tissue evidence="1">Integument</tissue>
    </source>
</reference>
<protein>
    <submittedName>
        <fullName evidence="1">Muscle m-line assembly protein unc-89</fullName>
    </submittedName>
</protein>
<name>A0A170W3F4_TRIIF</name>